<name>A0A3S0XG07_9BURK</name>
<proteinExistence type="predicted"/>
<comment type="caution">
    <text evidence="1">The sequence shown here is derived from an EMBL/GenBank/DDBJ whole genome shotgun (WGS) entry which is preliminary data.</text>
</comment>
<dbReference type="RefSeq" id="WP_126022579.1">
    <property type="nucleotide sequence ID" value="NZ_RXFT01000006.1"/>
</dbReference>
<reference evidence="1 2" key="1">
    <citation type="submission" date="2018-12" db="EMBL/GenBank/DDBJ databases">
        <title>The genome sequences of Variovorax guangxiensis DSM 27352.</title>
        <authorList>
            <person name="Gao J."/>
            <person name="Sun J."/>
        </authorList>
    </citation>
    <scope>NUCLEOTIDE SEQUENCE [LARGE SCALE GENOMIC DNA]</scope>
    <source>
        <strain evidence="1 2">DSM 27352</strain>
    </source>
</reference>
<protein>
    <submittedName>
        <fullName evidence="1">Uncharacterized protein</fullName>
    </submittedName>
</protein>
<sequence>MARPASVFTHPGTPAASPDSAIDALARQACDDAAQLNEVLQAHACIEKLIAPERTSELEEMATSRSELGALLRLANAELQRCISAVESSTSQLHDALITEETPAKPA</sequence>
<evidence type="ECO:0000313" key="1">
    <source>
        <dbReference type="EMBL" id="RUR68433.1"/>
    </source>
</evidence>
<organism evidence="1 2">
    <name type="scientific">Variovorax guangxiensis</name>
    <dbReference type="NCBI Taxonomy" id="1775474"/>
    <lineage>
        <taxon>Bacteria</taxon>
        <taxon>Pseudomonadati</taxon>
        <taxon>Pseudomonadota</taxon>
        <taxon>Betaproteobacteria</taxon>
        <taxon>Burkholderiales</taxon>
        <taxon>Comamonadaceae</taxon>
        <taxon>Variovorax</taxon>
    </lineage>
</organism>
<dbReference type="Proteomes" id="UP000281118">
    <property type="component" value="Unassembled WGS sequence"/>
</dbReference>
<gene>
    <name evidence="1" type="ORF">EJP67_15335</name>
</gene>
<dbReference type="OrthoDB" id="8855649at2"/>
<accession>A0A3S0XG07</accession>
<dbReference type="AlphaFoldDB" id="A0A3S0XG07"/>
<dbReference type="EMBL" id="RXFT01000006">
    <property type="protein sequence ID" value="RUR68433.1"/>
    <property type="molecule type" value="Genomic_DNA"/>
</dbReference>
<evidence type="ECO:0000313" key="2">
    <source>
        <dbReference type="Proteomes" id="UP000281118"/>
    </source>
</evidence>